<name>A0AAV1SJY0_9ROSI</name>
<dbReference type="EMBL" id="CAWUPB010001194">
    <property type="protein sequence ID" value="CAK7353062.1"/>
    <property type="molecule type" value="Genomic_DNA"/>
</dbReference>
<keyword evidence="2" id="KW-1185">Reference proteome</keyword>
<proteinExistence type="predicted"/>
<sequence>MEIHGTKLRQVAQVFATAGWLEASEFIGEDSKWSDEQNDIKEGCLRQTLSWFVERAPMQNLAFVSWPNEQEQLLPKESTSAMRDPWELLLHPSTE</sequence>
<dbReference type="Proteomes" id="UP001314170">
    <property type="component" value="Unassembled WGS sequence"/>
</dbReference>
<organism evidence="1 2">
    <name type="scientific">Dovyalis caffra</name>
    <dbReference type="NCBI Taxonomy" id="77055"/>
    <lineage>
        <taxon>Eukaryota</taxon>
        <taxon>Viridiplantae</taxon>
        <taxon>Streptophyta</taxon>
        <taxon>Embryophyta</taxon>
        <taxon>Tracheophyta</taxon>
        <taxon>Spermatophyta</taxon>
        <taxon>Magnoliopsida</taxon>
        <taxon>eudicotyledons</taxon>
        <taxon>Gunneridae</taxon>
        <taxon>Pentapetalae</taxon>
        <taxon>rosids</taxon>
        <taxon>fabids</taxon>
        <taxon>Malpighiales</taxon>
        <taxon>Salicaceae</taxon>
        <taxon>Flacourtieae</taxon>
        <taxon>Dovyalis</taxon>
    </lineage>
</organism>
<accession>A0AAV1SJY0</accession>
<evidence type="ECO:0000313" key="1">
    <source>
        <dbReference type="EMBL" id="CAK7353062.1"/>
    </source>
</evidence>
<comment type="caution">
    <text evidence="1">The sequence shown here is derived from an EMBL/GenBank/DDBJ whole genome shotgun (WGS) entry which is preliminary data.</text>
</comment>
<protein>
    <submittedName>
        <fullName evidence="1">Uncharacterized protein</fullName>
    </submittedName>
</protein>
<dbReference type="AlphaFoldDB" id="A0AAV1SJY0"/>
<reference evidence="1 2" key="1">
    <citation type="submission" date="2024-01" db="EMBL/GenBank/DDBJ databases">
        <authorList>
            <person name="Waweru B."/>
        </authorList>
    </citation>
    <scope>NUCLEOTIDE SEQUENCE [LARGE SCALE GENOMIC DNA]</scope>
</reference>
<evidence type="ECO:0000313" key="2">
    <source>
        <dbReference type="Proteomes" id="UP001314170"/>
    </source>
</evidence>
<gene>
    <name evidence="1" type="ORF">DCAF_LOCUS24538</name>
</gene>